<sequence>MKITCVQLVLAVVFAGLTLARNGMAQELLNRSISVQLENKDLRTILNRLEKAANVKFTYVPQLISVGNKVTLRAENDRLEVVLNRLLKPLNITYQVSGNYIVLKKETTSAVLPEETTLEAPALMAEIPITGMVTDEKGEGLPGVSVLLKGTQRGTATDSKGTFRLAVPDNSAVLVFSFVGYRNQEITIGSQSTLTVRLEADEKSLNEVVVVGYGTVKRSDLTGSVAKVGEENIKATPIVALDRAMQGRVAGVHVTTNSAQPGGSTTVRIRGTGSVNAGNEPLYVIDGYPTGNLNSINPNDIESIEILKDASATAIYGSRGSNGVVMVTTKRGKEGQSRVNFESYYGVQSVRRSVPLMNAREYAEFINEARINGGSTAYFDGSSADRPLPTSLGEGTDWQKEVFREAPIQSYQMSFTGGETKTRYAISGSYYNQQGIVKNSYFQRFTLRANLDRDVKSWLKIGLSMQGAYTKSNAARTETDGGINSGVTTSAINYAPVFPVYNSAGGYYLDQGSLNGNLVDNPVGLVNEITDQNLNARLLGNVFADIKLAEGLTFRTSWGADILNTKSNYYATRQVRLGATSNGSASVNSGFNLNWLNENTLSYTRTIIPKHTLNALIGYTTQGYHNEGVTASAVNFTDDFAQFNNLGAGATLQTPSSSASDWALVSYLARLNYNYDDRFLLTLTARRDGSSRFGTNNKYGFFPSGALAWRIINEKFLQNQKVLTDLKLRTSYGLSGNQAIGDYQYLSGLGVSTAILGGASPVLRTGWTPTAISNLDLRWEKNAQFDVGLDVGLLNNRIQFTADYYIKTTSDLLFSVNIPQTTGYSTALRNIGKVENRGLELALSTINVDKNGFRWNTEFSMAVNSNKILTLDGRPEFTTGSGIGHLQVSNTVLLKVGEALGNFYGRVMDGIFQNQGEIDNSAQKTAKPGDIKYRDLNGDGMINDNDRTIIGNGYPKLFGGLNNTVTYKGFELNVFFQGVTGNQILNYLRFDLYNLNGNNNQAEEVVNRWTPTNPSNEIPRATLTGGQRILSTFQIEDGAYLRLKNFSLGYNLPSALLNKIAVRNAKIYVAAQNYLTFTAYKGYDPEVSRFGTTSISQGMDYGGYPAAKTLLVGLNLTF</sequence>
<dbReference type="GO" id="GO:0009279">
    <property type="term" value="C:cell outer membrane"/>
    <property type="evidence" value="ECO:0007669"/>
    <property type="project" value="UniProtKB-SubCell"/>
</dbReference>
<dbReference type="NCBIfam" id="TIGR04057">
    <property type="entry name" value="SusC_RagA_signa"/>
    <property type="match status" value="1"/>
</dbReference>
<name>A0A5N1J6Z5_9BACT</name>
<dbReference type="Proteomes" id="UP000326344">
    <property type="component" value="Unassembled WGS sequence"/>
</dbReference>
<organism evidence="12 13">
    <name type="scientific">Larkinella humicola</name>
    <dbReference type="NCBI Taxonomy" id="2607654"/>
    <lineage>
        <taxon>Bacteria</taxon>
        <taxon>Pseudomonadati</taxon>
        <taxon>Bacteroidota</taxon>
        <taxon>Cytophagia</taxon>
        <taxon>Cytophagales</taxon>
        <taxon>Spirosomataceae</taxon>
        <taxon>Larkinella</taxon>
    </lineage>
</organism>
<keyword evidence="13" id="KW-1185">Reference proteome</keyword>
<dbReference type="Gene3D" id="2.170.130.10">
    <property type="entry name" value="TonB-dependent receptor, plug domain"/>
    <property type="match status" value="1"/>
</dbReference>
<dbReference type="InterPro" id="IPR037066">
    <property type="entry name" value="Plug_dom_sf"/>
</dbReference>
<gene>
    <name evidence="12" type="ORF">F0P93_27675</name>
</gene>
<dbReference type="SUPFAM" id="SSF56935">
    <property type="entry name" value="Porins"/>
    <property type="match status" value="1"/>
</dbReference>
<keyword evidence="3 8" id="KW-1134">Transmembrane beta strand</keyword>
<dbReference type="InterPro" id="IPR023996">
    <property type="entry name" value="TonB-dep_OMP_SusC/RagA"/>
</dbReference>
<accession>A0A5N1J6Z5</accession>
<dbReference type="Pfam" id="PF07715">
    <property type="entry name" value="Plug"/>
    <property type="match status" value="1"/>
</dbReference>
<keyword evidence="7 8" id="KW-0998">Cell outer membrane</keyword>
<keyword evidence="5 9" id="KW-0798">TonB box</keyword>
<proteinExistence type="inferred from homology"/>
<dbReference type="AlphaFoldDB" id="A0A5N1J6Z5"/>
<evidence type="ECO:0000256" key="3">
    <source>
        <dbReference type="ARBA" id="ARBA00022452"/>
    </source>
</evidence>
<keyword evidence="2 8" id="KW-0813">Transport</keyword>
<dbReference type="InterPro" id="IPR008969">
    <property type="entry name" value="CarboxyPept-like_regulatory"/>
</dbReference>
<evidence type="ECO:0000256" key="7">
    <source>
        <dbReference type="ARBA" id="ARBA00023237"/>
    </source>
</evidence>
<feature type="domain" description="TonB-dependent receptor-like beta-barrel" evidence="10">
    <location>
        <begin position="514"/>
        <end position="1053"/>
    </location>
</feature>
<reference evidence="12 13" key="1">
    <citation type="submission" date="2019-09" db="EMBL/GenBank/DDBJ databases">
        <title>Genome Sequence of Larkinella sp MA1.</title>
        <authorList>
            <person name="Srinivasan S."/>
        </authorList>
    </citation>
    <scope>NUCLEOTIDE SEQUENCE [LARGE SCALE GENOMIC DNA]</scope>
    <source>
        <strain evidence="12 13">MA1</strain>
    </source>
</reference>
<evidence type="ECO:0000256" key="4">
    <source>
        <dbReference type="ARBA" id="ARBA00022692"/>
    </source>
</evidence>
<keyword evidence="12" id="KW-0675">Receptor</keyword>
<evidence type="ECO:0000256" key="5">
    <source>
        <dbReference type="ARBA" id="ARBA00023077"/>
    </source>
</evidence>
<evidence type="ECO:0000256" key="6">
    <source>
        <dbReference type="ARBA" id="ARBA00023136"/>
    </source>
</evidence>
<comment type="similarity">
    <text evidence="8 9">Belongs to the TonB-dependent receptor family.</text>
</comment>
<dbReference type="PROSITE" id="PS52016">
    <property type="entry name" value="TONB_DEPENDENT_REC_3"/>
    <property type="match status" value="1"/>
</dbReference>
<dbReference type="InterPro" id="IPR039426">
    <property type="entry name" value="TonB-dep_rcpt-like"/>
</dbReference>
<evidence type="ECO:0000313" key="12">
    <source>
        <dbReference type="EMBL" id="KAA9346782.1"/>
    </source>
</evidence>
<evidence type="ECO:0000256" key="8">
    <source>
        <dbReference type="PROSITE-ProRule" id="PRU01360"/>
    </source>
</evidence>
<comment type="caution">
    <text evidence="12">The sequence shown here is derived from an EMBL/GenBank/DDBJ whole genome shotgun (WGS) entry which is preliminary data.</text>
</comment>
<comment type="subcellular location">
    <subcellularLocation>
        <location evidence="1 8">Cell outer membrane</location>
        <topology evidence="1 8">Multi-pass membrane protein</topology>
    </subcellularLocation>
</comment>
<dbReference type="InterPro" id="IPR036942">
    <property type="entry name" value="Beta-barrel_TonB_sf"/>
</dbReference>
<dbReference type="InterPro" id="IPR012910">
    <property type="entry name" value="Plug_dom"/>
</dbReference>
<evidence type="ECO:0000259" key="11">
    <source>
        <dbReference type="Pfam" id="PF07715"/>
    </source>
</evidence>
<dbReference type="FunFam" id="2.170.130.10:FF:000008">
    <property type="entry name" value="SusC/RagA family TonB-linked outer membrane protein"/>
    <property type="match status" value="1"/>
</dbReference>
<keyword evidence="6 8" id="KW-0472">Membrane</keyword>
<dbReference type="NCBIfam" id="TIGR04056">
    <property type="entry name" value="OMP_RagA_SusC"/>
    <property type="match status" value="1"/>
</dbReference>
<dbReference type="EMBL" id="VTWS01000009">
    <property type="protein sequence ID" value="KAA9346782.1"/>
    <property type="molecule type" value="Genomic_DNA"/>
</dbReference>
<dbReference type="Gene3D" id="2.60.40.1120">
    <property type="entry name" value="Carboxypeptidase-like, regulatory domain"/>
    <property type="match status" value="1"/>
</dbReference>
<dbReference type="InterPro" id="IPR000531">
    <property type="entry name" value="Beta-barrel_TonB"/>
</dbReference>
<dbReference type="Pfam" id="PF13715">
    <property type="entry name" value="CarbopepD_reg_2"/>
    <property type="match status" value="1"/>
</dbReference>
<evidence type="ECO:0000256" key="1">
    <source>
        <dbReference type="ARBA" id="ARBA00004571"/>
    </source>
</evidence>
<evidence type="ECO:0000256" key="2">
    <source>
        <dbReference type="ARBA" id="ARBA00022448"/>
    </source>
</evidence>
<dbReference type="RefSeq" id="WP_150881040.1">
    <property type="nucleotide sequence ID" value="NZ_VTWS01000009.1"/>
</dbReference>
<evidence type="ECO:0000259" key="10">
    <source>
        <dbReference type="Pfam" id="PF00593"/>
    </source>
</evidence>
<feature type="domain" description="TonB-dependent receptor plug" evidence="11">
    <location>
        <begin position="218"/>
        <end position="324"/>
    </location>
</feature>
<dbReference type="InterPro" id="IPR023997">
    <property type="entry name" value="TonB-dep_OMP_SusC/RagA_CS"/>
</dbReference>
<evidence type="ECO:0000313" key="13">
    <source>
        <dbReference type="Proteomes" id="UP000326344"/>
    </source>
</evidence>
<protein>
    <submittedName>
        <fullName evidence="12">TonB-dependent receptor</fullName>
    </submittedName>
</protein>
<keyword evidence="4 8" id="KW-0812">Transmembrane</keyword>
<dbReference type="SUPFAM" id="SSF49464">
    <property type="entry name" value="Carboxypeptidase regulatory domain-like"/>
    <property type="match status" value="1"/>
</dbReference>
<dbReference type="Gene3D" id="3.55.50.30">
    <property type="match status" value="1"/>
</dbReference>
<dbReference type="Pfam" id="PF00593">
    <property type="entry name" value="TonB_dep_Rec_b-barrel"/>
    <property type="match status" value="1"/>
</dbReference>
<dbReference type="Gene3D" id="2.40.170.20">
    <property type="entry name" value="TonB-dependent receptor, beta-barrel domain"/>
    <property type="match status" value="1"/>
</dbReference>
<evidence type="ECO:0000256" key="9">
    <source>
        <dbReference type="RuleBase" id="RU003357"/>
    </source>
</evidence>